<dbReference type="NCBIfam" id="TIGR00613">
    <property type="entry name" value="reco"/>
    <property type="match status" value="1"/>
</dbReference>
<dbReference type="Gene3D" id="1.20.1440.120">
    <property type="entry name" value="Recombination protein O, C-terminal domain"/>
    <property type="match status" value="1"/>
</dbReference>
<reference evidence="9" key="1">
    <citation type="journal article" date="2015" name="BMC Genomics">
        <title>Comparative genomics of Fructobacillus spp. and Leuconostoc spp. reveals niche-specific evolution of Fructobacillus spp.</title>
        <authorList>
            <person name="Endo A."/>
            <person name="Tanizawa Y."/>
            <person name="Tanaka N."/>
            <person name="Maeno S."/>
            <person name="Kumar H."/>
            <person name="Shiwa Y."/>
            <person name="Okada S."/>
            <person name="Yoshikawa H."/>
            <person name="Dicks L."/>
            <person name="Nakagawa J."/>
            <person name="Arita M."/>
        </authorList>
    </citation>
    <scope>NUCLEOTIDE SEQUENCE [LARGE SCALE GENOMIC DNA]</scope>
    <source>
        <strain evidence="9">F214-1</strain>
    </source>
</reference>
<proteinExistence type="inferred from homology"/>
<comment type="function">
    <text evidence="7">Involved in DNA repair and RecF pathway recombination.</text>
</comment>
<organism evidence="9">
    <name type="scientific">Fructobacillus tropaeoli</name>
    <dbReference type="NCBI Taxonomy" id="709323"/>
    <lineage>
        <taxon>Bacteria</taxon>
        <taxon>Bacillati</taxon>
        <taxon>Bacillota</taxon>
        <taxon>Bacilli</taxon>
        <taxon>Lactobacillales</taxon>
        <taxon>Lactobacillaceae</taxon>
        <taxon>Fructobacillus</taxon>
    </lineage>
</organism>
<name>A0A3F3H8Q8_9LACO</name>
<evidence type="ECO:0000256" key="6">
    <source>
        <dbReference type="ARBA" id="ARBA00033409"/>
    </source>
</evidence>
<evidence type="ECO:0000313" key="9">
    <source>
        <dbReference type="EMBL" id="GAP03880.1"/>
    </source>
</evidence>
<dbReference type="EMBL" id="DF968079">
    <property type="protein sequence ID" value="GAP03880.1"/>
    <property type="molecule type" value="Genomic_DNA"/>
</dbReference>
<dbReference type="Proteomes" id="UP000064514">
    <property type="component" value="Unassembled WGS sequence"/>
</dbReference>
<keyword evidence="3 7" id="KW-0227">DNA damage</keyword>
<dbReference type="GO" id="GO:0043590">
    <property type="term" value="C:bacterial nucleoid"/>
    <property type="evidence" value="ECO:0007669"/>
    <property type="project" value="TreeGrafter"/>
</dbReference>
<evidence type="ECO:0000259" key="8">
    <source>
        <dbReference type="Pfam" id="PF11967"/>
    </source>
</evidence>
<dbReference type="InterPro" id="IPR022572">
    <property type="entry name" value="DNA_rep/recomb_RecO_N"/>
</dbReference>
<comment type="similarity">
    <text evidence="1 7">Belongs to the RecO family.</text>
</comment>
<dbReference type="GO" id="GO:0006310">
    <property type="term" value="P:DNA recombination"/>
    <property type="evidence" value="ECO:0007669"/>
    <property type="project" value="UniProtKB-UniRule"/>
</dbReference>
<dbReference type="PANTHER" id="PTHR33991:SF1">
    <property type="entry name" value="DNA REPAIR PROTEIN RECO"/>
    <property type="match status" value="1"/>
</dbReference>
<dbReference type="Pfam" id="PF11967">
    <property type="entry name" value="RecO_N"/>
    <property type="match status" value="1"/>
</dbReference>
<dbReference type="GO" id="GO:0006302">
    <property type="term" value="P:double-strand break repair"/>
    <property type="evidence" value="ECO:0007669"/>
    <property type="project" value="TreeGrafter"/>
</dbReference>
<dbReference type="STRING" id="709323.GCA_001047135_00424"/>
<dbReference type="HAMAP" id="MF_00201">
    <property type="entry name" value="RecO"/>
    <property type="match status" value="1"/>
</dbReference>
<dbReference type="InterPro" id="IPR003717">
    <property type="entry name" value="RecO"/>
</dbReference>
<dbReference type="AlphaFoldDB" id="A0A3F3H8Q8"/>
<keyword evidence="5 7" id="KW-0234">DNA repair</keyword>
<evidence type="ECO:0000256" key="4">
    <source>
        <dbReference type="ARBA" id="ARBA00023172"/>
    </source>
</evidence>
<evidence type="ECO:0000256" key="1">
    <source>
        <dbReference type="ARBA" id="ARBA00007452"/>
    </source>
</evidence>
<protein>
    <recommendedName>
        <fullName evidence="2 7">DNA repair protein RecO</fullName>
    </recommendedName>
    <alternativeName>
        <fullName evidence="6 7">Recombination protein O</fullName>
    </alternativeName>
</protein>
<dbReference type="SUPFAM" id="SSF57863">
    <property type="entry name" value="ArfGap/RecO-like zinc finger"/>
    <property type="match status" value="1"/>
</dbReference>
<dbReference type="InterPro" id="IPR037278">
    <property type="entry name" value="ARFGAP/RecO"/>
</dbReference>
<keyword evidence="4 7" id="KW-0233">DNA recombination</keyword>
<evidence type="ECO:0000256" key="3">
    <source>
        <dbReference type="ARBA" id="ARBA00022763"/>
    </source>
</evidence>
<dbReference type="RefSeq" id="WP_059393369.1">
    <property type="nucleotide sequence ID" value="NZ_DF968079.1"/>
</dbReference>
<dbReference type="InterPro" id="IPR012340">
    <property type="entry name" value="NA-bd_OB-fold"/>
</dbReference>
<dbReference type="SUPFAM" id="SSF50249">
    <property type="entry name" value="Nucleic acid-binding proteins"/>
    <property type="match status" value="1"/>
</dbReference>
<dbReference type="PANTHER" id="PTHR33991">
    <property type="entry name" value="DNA REPAIR PROTEIN RECO"/>
    <property type="match status" value="1"/>
</dbReference>
<dbReference type="Pfam" id="PF02565">
    <property type="entry name" value="RecO_C"/>
    <property type="match status" value="1"/>
</dbReference>
<evidence type="ECO:0000256" key="5">
    <source>
        <dbReference type="ARBA" id="ARBA00023204"/>
    </source>
</evidence>
<dbReference type="Gene3D" id="2.40.50.140">
    <property type="entry name" value="Nucleic acid-binding proteins"/>
    <property type="match status" value="1"/>
</dbReference>
<evidence type="ECO:0000256" key="2">
    <source>
        <dbReference type="ARBA" id="ARBA00021310"/>
    </source>
</evidence>
<dbReference type="InterPro" id="IPR042242">
    <property type="entry name" value="RecO_C"/>
</dbReference>
<sequence>MALIEGLVLYTRPYRDNDLLVRVFTKEQGIMTLMARGAKKAKSKVGFACQAYSWAIFDGAYPKNNTGLGFINDVQDSHPYKNVVGDINVSAYAALIVKLLDLAFEEGKSEPEWYEKTLIGFEKLNEQVDPQVITNIFELQLLPAFGVAPNWQADPISGAVTGVFDYSEKYNGIIERSHFDLDDQRLNLDQKVVYYLRQFSAIDMNKIAKVTLSLMTKRGIQRVIDYLYDRQVGLKPKEKVFIQKMAAFEGQLTIKARKGKP</sequence>
<gene>
    <name evidence="7 9" type="primary">recO</name>
    <name evidence="9" type="ORF">FTRO_0020470</name>
</gene>
<feature type="domain" description="DNA replication/recombination mediator RecO N-terminal" evidence="8">
    <location>
        <begin position="4"/>
        <end position="76"/>
    </location>
</feature>
<accession>A0A3F3H8Q8</accession>
<evidence type="ECO:0000256" key="7">
    <source>
        <dbReference type="HAMAP-Rule" id="MF_00201"/>
    </source>
</evidence>